<dbReference type="EMBL" id="CP060823">
    <property type="protein sequence ID" value="QNP31382.1"/>
    <property type="molecule type" value="Genomic_DNA"/>
</dbReference>
<gene>
    <name evidence="1" type="ORF">IAR63_18055</name>
</gene>
<dbReference type="KEGG" id="ccur:IAR63_18055"/>
<dbReference type="RefSeq" id="WP_187707555.1">
    <property type="nucleotide sequence ID" value="NZ_CP060823.1"/>
</dbReference>
<keyword evidence="2" id="KW-1185">Reference proteome</keyword>
<evidence type="ECO:0000313" key="1">
    <source>
        <dbReference type="EMBL" id="QNP31382.1"/>
    </source>
</evidence>
<keyword evidence="1" id="KW-0614">Plasmid</keyword>
<protein>
    <submittedName>
        <fullName evidence="1">Uncharacterized protein</fullName>
    </submittedName>
</protein>
<organism evidence="1 2">
    <name type="scientific">Cylindrospermopsis curvispora GIHE-G1</name>
    <dbReference type="NCBI Taxonomy" id="2666332"/>
    <lineage>
        <taxon>Bacteria</taxon>
        <taxon>Bacillati</taxon>
        <taxon>Cyanobacteriota</taxon>
        <taxon>Cyanophyceae</taxon>
        <taxon>Nostocales</taxon>
        <taxon>Aphanizomenonaceae</taxon>
        <taxon>Cylindrospermopsis</taxon>
    </lineage>
</organism>
<accession>A0A7H0F5R6</accession>
<proteinExistence type="predicted"/>
<sequence>MYYNKNIANLRILLAMFSPVQVQLDAILKNSKVIGFSGSRNPQAQEIKALKYIVQKVPKKAQICVGCANGIDNLVVSHFPHATVFKAANYETNIKAALALRSTACVKAIPSSSEGLLIAIPSGSCPHEVKPSRSFSGHGSGTWGTIAIAIGLEKRVCVFSPNPPHWVGQQIEENWWYHEPILQPIQISLF</sequence>
<dbReference type="AlphaFoldDB" id="A0A7H0F5R6"/>
<geneLocation type="plasmid" evidence="1 2">
    <name>p-r.curvispora1</name>
</geneLocation>
<evidence type="ECO:0000313" key="2">
    <source>
        <dbReference type="Proteomes" id="UP000516013"/>
    </source>
</evidence>
<reference evidence="1 2" key="1">
    <citation type="submission" date="2020-08" db="EMBL/GenBank/DDBJ databases">
        <title>Complete genome sequence of Raphidiopsis curvispora isolated from drinking water reservoir in South Korea.</title>
        <authorList>
            <person name="Jeong J."/>
        </authorList>
    </citation>
    <scope>NUCLEOTIDE SEQUENCE [LARGE SCALE GENOMIC DNA]</scope>
    <source>
        <strain evidence="1 2">GIHE-G1</strain>
        <plasmid evidence="1 2">p-r.curvispora1</plasmid>
    </source>
</reference>
<name>A0A7H0F5R6_9CYAN</name>
<dbReference type="Proteomes" id="UP000516013">
    <property type="component" value="Plasmid p-r.curvispora1"/>
</dbReference>